<dbReference type="Gramene" id="KMS98125">
    <property type="protein sequence ID" value="KMS98125"/>
    <property type="gene ID" value="BVRB_4g095710"/>
</dbReference>
<proteinExistence type="predicted"/>
<dbReference type="ExpressionAtlas" id="A0A0J8E4R1">
    <property type="expression patterns" value="baseline"/>
</dbReference>
<name>A0A0J8E4R1_BETVV</name>
<organism evidence="2 3">
    <name type="scientific">Beta vulgaris subsp. vulgaris</name>
    <name type="common">Beet</name>
    <dbReference type="NCBI Taxonomy" id="3555"/>
    <lineage>
        <taxon>Eukaryota</taxon>
        <taxon>Viridiplantae</taxon>
        <taxon>Streptophyta</taxon>
        <taxon>Embryophyta</taxon>
        <taxon>Tracheophyta</taxon>
        <taxon>Spermatophyta</taxon>
        <taxon>Magnoliopsida</taxon>
        <taxon>eudicotyledons</taxon>
        <taxon>Gunneridae</taxon>
        <taxon>Pentapetalae</taxon>
        <taxon>Caryophyllales</taxon>
        <taxon>Chenopodiaceae</taxon>
        <taxon>Betoideae</taxon>
        <taxon>Beta</taxon>
    </lineage>
</organism>
<dbReference type="EMBL" id="KQ090267">
    <property type="protein sequence ID" value="KMS98125.1"/>
    <property type="molecule type" value="Genomic_DNA"/>
</dbReference>
<evidence type="ECO:0000313" key="2">
    <source>
        <dbReference type="EMBL" id="KMS98125.1"/>
    </source>
</evidence>
<feature type="chain" id="PRO_5005296628" evidence="1">
    <location>
        <begin position="22"/>
        <end position="51"/>
    </location>
</feature>
<evidence type="ECO:0000256" key="1">
    <source>
        <dbReference type="SAM" id="SignalP"/>
    </source>
</evidence>
<sequence length="51" mass="5772">MHLIVLICKALIQVWVDCCTAMRTNVRKRQEIDKAENLHVTASPPLKIAAE</sequence>
<gene>
    <name evidence="2" type="ORF">BVRB_4g095710</name>
</gene>
<evidence type="ECO:0000313" key="3">
    <source>
        <dbReference type="Proteomes" id="UP000035740"/>
    </source>
</evidence>
<dbReference type="OrthoDB" id="524165at2759"/>
<keyword evidence="3" id="KW-1185">Reference proteome</keyword>
<feature type="signal peptide" evidence="1">
    <location>
        <begin position="1"/>
        <end position="21"/>
    </location>
</feature>
<dbReference type="AlphaFoldDB" id="A0A0J8E4R1"/>
<dbReference type="Proteomes" id="UP000035740">
    <property type="component" value="Unassembled WGS sequence"/>
</dbReference>
<reference evidence="2 3" key="1">
    <citation type="journal article" date="2014" name="Nature">
        <title>The genome of the recently domesticated crop plant sugar beet (Beta vulgaris).</title>
        <authorList>
            <person name="Dohm J.C."/>
            <person name="Minoche A.E."/>
            <person name="Holtgrawe D."/>
            <person name="Capella-Gutierrez S."/>
            <person name="Zakrzewski F."/>
            <person name="Tafer H."/>
            <person name="Rupp O."/>
            <person name="Sorensen T.R."/>
            <person name="Stracke R."/>
            <person name="Reinhardt R."/>
            <person name="Goesmann A."/>
            <person name="Kraft T."/>
            <person name="Schulz B."/>
            <person name="Stadler P.F."/>
            <person name="Schmidt T."/>
            <person name="Gabaldon T."/>
            <person name="Lehrach H."/>
            <person name="Weisshaar B."/>
            <person name="Himmelbauer H."/>
        </authorList>
    </citation>
    <scope>NUCLEOTIDE SEQUENCE [LARGE SCALE GENOMIC DNA]</scope>
    <source>
        <tissue evidence="2">Taproot</tissue>
    </source>
</reference>
<keyword evidence="1" id="KW-0732">Signal</keyword>
<protein>
    <submittedName>
        <fullName evidence="2">Uncharacterized protein</fullName>
    </submittedName>
</protein>
<accession>A0A0J8E4R1</accession>